<feature type="compositionally biased region" description="Polar residues" evidence="1">
    <location>
        <begin position="50"/>
        <end position="68"/>
    </location>
</feature>
<dbReference type="Proteomes" id="UP000646548">
    <property type="component" value="Unassembled WGS sequence"/>
</dbReference>
<reference evidence="2" key="1">
    <citation type="journal article" name="BMC Genomics">
        <title>Long-read sequencing and de novo genome assembly of marine medaka (Oryzias melastigma).</title>
        <authorList>
            <person name="Liang P."/>
            <person name="Saqib H.S.A."/>
            <person name="Ni X."/>
            <person name="Shen Y."/>
        </authorList>
    </citation>
    <scope>NUCLEOTIDE SEQUENCE</scope>
    <source>
        <strain evidence="2">Bigg-433</strain>
    </source>
</reference>
<dbReference type="AlphaFoldDB" id="A0A834FKS2"/>
<gene>
    <name evidence="2" type="ORF">FQA47_014569</name>
</gene>
<dbReference type="EMBL" id="WKFB01000097">
    <property type="protein sequence ID" value="KAF6736055.1"/>
    <property type="molecule type" value="Genomic_DNA"/>
</dbReference>
<evidence type="ECO:0000313" key="3">
    <source>
        <dbReference type="Proteomes" id="UP000646548"/>
    </source>
</evidence>
<evidence type="ECO:0000256" key="1">
    <source>
        <dbReference type="SAM" id="MobiDB-lite"/>
    </source>
</evidence>
<feature type="region of interest" description="Disordered" evidence="1">
    <location>
        <begin position="50"/>
        <end position="80"/>
    </location>
</feature>
<evidence type="ECO:0000313" key="2">
    <source>
        <dbReference type="EMBL" id="KAF6736055.1"/>
    </source>
</evidence>
<organism evidence="2 3">
    <name type="scientific">Oryzias melastigma</name>
    <name type="common">Marine medaka</name>
    <dbReference type="NCBI Taxonomy" id="30732"/>
    <lineage>
        <taxon>Eukaryota</taxon>
        <taxon>Metazoa</taxon>
        <taxon>Chordata</taxon>
        <taxon>Craniata</taxon>
        <taxon>Vertebrata</taxon>
        <taxon>Euteleostomi</taxon>
        <taxon>Actinopterygii</taxon>
        <taxon>Neopterygii</taxon>
        <taxon>Teleostei</taxon>
        <taxon>Neoteleostei</taxon>
        <taxon>Acanthomorphata</taxon>
        <taxon>Ovalentaria</taxon>
        <taxon>Atherinomorphae</taxon>
        <taxon>Beloniformes</taxon>
        <taxon>Adrianichthyidae</taxon>
        <taxon>Oryziinae</taxon>
        <taxon>Oryzias</taxon>
    </lineage>
</organism>
<sequence length="122" mass="13653">MIGPKFPTSSNLRAPPRAVRILSTNQSPERCRGQRKAPLLFTVSSHFQPSVNKQQQHLRTGNRTQQRWRTGPNLPRKAPLTTRTAASHISGSNWTPQRGPAVPGHCCLARLRPTEANFQRVV</sequence>
<protein>
    <submittedName>
        <fullName evidence="2">Uncharacterized protein</fullName>
    </submittedName>
</protein>
<name>A0A834FKS2_ORYME</name>
<accession>A0A834FKS2</accession>
<proteinExistence type="predicted"/>
<comment type="caution">
    <text evidence="2">The sequence shown here is derived from an EMBL/GenBank/DDBJ whole genome shotgun (WGS) entry which is preliminary data.</text>
</comment>